<evidence type="ECO:0000313" key="3">
    <source>
        <dbReference type="Proteomes" id="UP001310594"/>
    </source>
</evidence>
<dbReference type="Proteomes" id="UP001310594">
    <property type="component" value="Unassembled WGS sequence"/>
</dbReference>
<proteinExistence type="predicted"/>
<evidence type="ECO:0000256" key="1">
    <source>
        <dbReference type="SAM" id="Phobius"/>
    </source>
</evidence>
<keyword evidence="1" id="KW-0812">Transmembrane</keyword>
<comment type="caution">
    <text evidence="2">The sequence shown here is derived from an EMBL/GenBank/DDBJ whole genome shotgun (WGS) entry which is preliminary data.</text>
</comment>
<keyword evidence="1" id="KW-0472">Membrane</keyword>
<dbReference type="EMBL" id="JAVRQU010000002">
    <property type="protein sequence ID" value="KAK5706461.1"/>
    <property type="molecule type" value="Genomic_DNA"/>
</dbReference>
<accession>A0AAN7WIX3</accession>
<reference evidence="2" key="1">
    <citation type="submission" date="2023-08" db="EMBL/GenBank/DDBJ databases">
        <title>Black Yeasts Isolated from many extreme environments.</title>
        <authorList>
            <person name="Coleine C."/>
            <person name="Stajich J.E."/>
            <person name="Selbmann L."/>
        </authorList>
    </citation>
    <scope>NUCLEOTIDE SEQUENCE</scope>
    <source>
        <strain evidence="2">CCFEE 5810</strain>
    </source>
</reference>
<dbReference type="PANTHER" id="PTHR41390">
    <property type="entry name" value="CHROMOSOME 7, WHOLE GENOME SHOTGUN SEQUENCE"/>
    <property type="match status" value="1"/>
</dbReference>
<feature type="transmembrane region" description="Helical" evidence="1">
    <location>
        <begin position="47"/>
        <end position="67"/>
    </location>
</feature>
<keyword evidence="1" id="KW-1133">Transmembrane helix</keyword>
<organism evidence="2 3">
    <name type="scientific">Elasticomyces elasticus</name>
    <dbReference type="NCBI Taxonomy" id="574655"/>
    <lineage>
        <taxon>Eukaryota</taxon>
        <taxon>Fungi</taxon>
        <taxon>Dikarya</taxon>
        <taxon>Ascomycota</taxon>
        <taxon>Pezizomycotina</taxon>
        <taxon>Dothideomycetes</taxon>
        <taxon>Dothideomycetidae</taxon>
        <taxon>Mycosphaerellales</taxon>
        <taxon>Teratosphaeriaceae</taxon>
        <taxon>Elasticomyces</taxon>
    </lineage>
</organism>
<gene>
    <name evidence="2" type="ORF">LTR97_001449</name>
</gene>
<name>A0AAN7WIX3_9PEZI</name>
<sequence>MAQEQQSRPAQQSYAVLGPSLKVGAACGCAGFLFGGTSGILKGTTPFLFATAASIQTFALGTTFWACRSAILETGFVAEQTPTDFVKASSLAGGVSGGLIAILTRGRRNVIPATLMWSVIGGVGQIGYARYSEGAIARKDLPKEDFWTRMAKRSWFPLKVLSDDEYAEMLREKMLKVDVEIAVLEDKIAALRGQQTAVSGQANAEPTP</sequence>
<protein>
    <submittedName>
        <fullName evidence="2">Uncharacterized protein</fullName>
    </submittedName>
</protein>
<dbReference type="AlphaFoldDB" id="A0AAN7WIX3"/>
<dbReference type="PANTHER" id="PTHR41390:SF1">
    <property type="entry name" value="NADH-UBIQUINONE OXIDOREDUCTASE 213 KDA SUBUNIT"/>
    <property type="match status" value="1"/>
</dbReference>
<feature type="transmembrane region" description="Helical" evidence="1">
    <location>
        <begin position="21"/>
        <end position="41"/>
    </location>
</feature>
<evidence type="ECO:0000313" key="2">
    <source>
        <dbReference type="EMBL" id="KAK5706461.1"/>
    </source>
</evidence>